<evidence type="ECO:0000256" key="1">
    <source>
        <dbReference type="SAM" id="Phobius"/>
    </source>
</evidence>
<proteinExistence type="predicted"/>
<keyword evidence="1" id="KW-1133">Transmembrane helix</keyword>
<accession>A0A2N7VGN0</accession>
<dbReference type="AlphaFoldDB" id="A0A2N7VGN0"/>
<reference evidence="2 3" key="1">
    <citation type="submission" date="2018-01" db="EMBL/GenBank/DDBJ databases">
        <title>Whole genome analyses suggest that Burkholderia sensu lato contains two further novel genera in the rhizoxinica-symbiotica group Mycetohabitans gen. nov., and Trinickia gen. nov.: implications for the evolution of diazotrophy and nodulation in the Burkholderiaceae.</title>
        <authorList>
            <person name="Estrada-de los Santos P."/>
            <person name="Palmer M."/>
            <person name="Chavez-Ramirez B."/>
            <person name="Beukes C."/>
            <person name="Steenkamp E.T."/>
            <person name="Hirsch A.M."/>
            <person name="Manyaka P."/>
            <person name="Maluk M."/>
            <person name="Lafos M."/>
            <person name="Crook M."/>
            <person name="Gross E."/>
            <person name="Simon M.F."/>
            <person name="Bueno dos Reis Junior F."/>
            <person name="Poole P.S."/>
            <person name="Venter S.N."/>
            <person name="James E.K."/>
        </authorList>
    </citation>
    <scope>NUCLEOTIDE SEQUENCE [LARGE SCALE GENOMIC DNA]</scope>
    <source>
        <strain evidence="2 3">GP25-8</strain>
    </source>
</reference>
<name>A0A2N7VGN0_9BURK</name>
<comment type="caution">
    <text evidence="2">The sequence shown here is derived from an EMBL/GenBank/DDBJ whole genome shotgun (WGS) entry which is preliminary data.</text>
</comment>
<organism evidence="2 3">
    <name type="scientific">Trinickia soli</name>
    <dbReference type="NCBI Taxonomy" id="380675"/>
    <lineage>
        <taxon>Bacteria</taxon>
        <taxon>Pseudomonadati</taxon>
        <taxon>Pseudomonadota</taxon>
        <taxon>Betaproteobacteria</taxon>
        <taxon>Burkholderiales</taxon>
        <taxon>Burkholderiaceae</taxon>
        <taxon>Trinickia</taxon>
    </lineage>
</organism>
<dbReference type="Proteomes" id="UP000235347">
    <property type="component" value="Unassembled WGS sequence"/>
</dbReference>
<keyword evidence="3" id="KW-1185">Reference proteome</keyword>
<sequence length="42" mass="4460">MDEIVRSGPAGAIAVAGIATAIVVALWFAFYFLVFLPRGVIH</sequence>
<evidence type="ECO:0008006" key="4">
    <source>
        <dbReference type="Google" id="ProtNLM"/>
    </source>
</evidence>
<evidence type="ECO:0000313" key="2">
    <source>
        <dbReference type="EMBL" id="PMS16301.1"/>
    </source>
</evidence>
<feature type="transmembrane region" description="Helical" evidence="1">
    <location>
        <begin position="12"/>
        <end position="36"/>
    </location>
</feature>
<protein>
    <recommendedName>
        <fullName evidence="4">Cytochrome c oxidase subunit 2A</fullName>
    </recommendedName>
</protein>
<keyword evidence="1" id="KW-0472">Membrane</keyword>
<dbReference type="EMBL" id="PNYB01000036">
    <property type="protein sequence ID" value="PMS16301.1"/>
    <property type="molecule type" value="Genomic_DNA"/>
</dbReference>
<keyword evidence="1" id="KW-0812">Transmembrane</keyword>
<gene>
    <name evidence="2" type="ORF">C0Z19_26005</name>
</gene>
<evidence type="ECO:0000313" key="3">
    <source>
        <dbReference type="Proteomes" id="UP000235347"/>
    </source>
</evidence>